<organism evidence="5 6">
    <name type="scientific">Desulfosporosinus fructosivorans</name>
    <dbReference type="NCBI Taxonomy" id="2018669"/>
    <lineage>
        <taxon>Bacteria</taxon>
        <taxon>Bacillati</taxon>
        <taxon>Bacillota</taxon>
        <taxon>Clostridia</taxon>
        <taxon>Eubacteriales</taxon>
        <taxon>Desulfitobacteriaceae</taxon>
        <taxon>Desulfosporosinus</taxon>
    </lineage>
</organism>
<gene>
    <name evidence="5" type="ORF">E4K67_15700</name>
</gene>
<dbReference type="Proteomes" id="UP000298460">
    <property type="component" value="Unassembled WGS sequence"/>
</dbReference>
<proteinExistence type="inferred from homology"/>
<evidence type="ECO:0000313" key="6">
    <source>
        <dbReference type="Proteomes" id="UP000298460"/>
    </source>
</evidence>
<accession>A0A4Z0R2K8</accession>
<evidence type="ECO:0000313" key="5">
    <source>
        <dbReference type="EMBL" id="TGE37291.1"/>
    </source>
</evidence>
<name>A0A4Z0R2K8_9FIRM</name>
<dbReference type="AlphaFoldDB" id="A0A4Z0R2K8"/>
<comment type="cofactor">
    <cofactor evidence="1">
        <name>FMN</name>
        <dbReference type="ChEBI" id="CHEBI:58210"/>
    </cofactor>
</comment>
<protein>
    <submittedName>
        <fullName evidence="5">Flavin reductase family protein</fullName>
    </submittedName>
</protein>
<dbReference type="GO" id="GO:0016646">
    <property type="term" value="F:oxidoreductase activity, acting on the CH-NH group of donors, NAD or NADP as acceptor"/>
    <property type="evidence" value="ECO:0007669"/>
    <property type="project" value="UniProtKB-ARBA"/>
</dbReference>
<dbReference type="InterPro" id="IPR012349">
    <property type="entry name" value="Split_barrel_FMN-bd"/>
</dbReference>
<sequence length="186" mass="20576">MSKKIINKMNVSPLPEPTVLVTVKAEDKSPNIITIAWTGVFSHSPSIVYIAVHPARYSHSMLKESMEYVINIPSENLAKITDYCGIVSGKNVDKFKETGLTPIPASIVKAPLIKECLVNIECKVKDILNFGSHDIFVGEVVATHYDEEVLKENGVPDVDKIRPYGYTFGEYRSMGDKLGLAGYSKK</sequence>
<keyword evidence="2" id="KW-0285">Flavoprotein</keyword>
<dbReference type="InterPro" id="IPR002563">
    <property type="entry name" value="Flavin_Rdtase-like_dom"/>
</dbReference>
<keyword evidence="6" id="KW-1185">Reference proteome</keyword>
<evidence type="ECO:0000256" key="2">
    <source>
        <dbReference type="ARBA" id="ARBA00022630"/>
    </source>
</evidence>
<dbReference type="SMART" id="SM00903">
    <property type="entry name" value="Flavin_Reduct"/>
    <property type="match status" value="1"/>
</dbReference>
<comment type="caution">
    <text evidence="5">The sequence shown here is derived from an EMBL/GenBank/DDBJ whole genome shotgun (WGS) entry which is preliminary data.</text>
</comment>
<dbReference type="RefSeq" id="WP_135548322.1">
    <property type="nucleotide sequence ID" value="NZ_SPQQ01000005.1"/>
</dbReference>
<dbReference type="PANTHER" id="PTHR43567:SF1">
    <property type="entry name" value="FLAVOREDOXIN"/>
    <property type="match status" value="1"/>
</dbReference>
<dbReference type="OrthoDB" id="9794638at2"/>
<dbReference type="GO" id="GO:0010181">
    <property type="term" value="F:FMN binding"/>
    <property type="evidence" value="ECO:0007669"/>
    <property type="project" value="InterPro"/>
</dbReference>
<dbReference type="Pfam" id="PF01613">
    <property type="entry name" value="Flavin_Reduct"/>
    <property type="match status" value="1"/>
</dbReference>
<dbReference type="Gene3D" id="2.30.110.10">
    <property type="entry name" value="Electron Transport, Fmn-binding Protein, Chain A"/>
    <property type="match status" value="1"/>
</dbReference>
<dbReference type="InterPro" id="IPR052174">
    <property type="entry name" value="Flavoredoxin"/>
</dbReference>
<dbReference type="PANTHER" id="PTHR43567">
    <property type="entry name" value="FLAVOREDOXIN-RELATED-RELATED"/>
    <property type="match status" value="1"/>
</dbReference>
<evidence type="ECO:0000256" key="1">
    <source>
        <dbReference type="ARBA" id="ARBA00001917"/>
    </source>
</evidence>
<evidence type="ECO:0000259" key="4">
    <source>
        <dbReference type="SMART" id="SM00903"/>
    </source>
</evidence>
<dbReference type="SUPFAM" id="SSF50475">
    <property type="entry name" value="FMN-binding split barrel"/>
    <property type="match status" value="1"/>
</dbReference>
<reference evidence="5 6" key="1">
    <citation type="submission" date="2019-03" db="EMBL/GenBank/DDBJ databases">
        <title>Draft Genome Sequence of Desulfosporosinus fructosivorans Strain 63.6F, Isolated from Marine Sediment in the Baltic Sea.</title>
        <authorList>
            <person name="Hausmann B."/>
            <person name="Vandieken V."/>
            <person name="Pjevac P."/>
            <person name="Schreck K."/>
            <person name="Herbold C.W."/>
            <person name="Loy A."/>
        </authorList>
    </citation>
    <scope>NUCLEOTIDE SEQUENCE [LARGE SCALE GENOMIC DNA]</scope>
    <source>
        <strain evidence="5 6">63.6F</strain>
    </source>
</reference>
<feature type="domain" description="Flavin reductase like" evidence="4">
    <location>
        <begin position="11"/>
        <end position="166"/>
    </location>
</feature>
<dbReference type="EMBL" id="SPQQ01000005">
    <property type="protein sequence ID" value="TGE37291.1"/>
    <property type="molecule type" value="Genomic_DNA"/>
</dbReference>
<comment type="similarity">
    <text evidence="3">Belongs to the flavoredoxin family.</text>
</comment>
<evidence type="ECO:0000256" key="3">
    <source>
        <dbReference type="ARBA" id="ARBA00038054"/>
    </source>
</evidence>